<dbReference type="OrthoDB" id="9808360at2"/>
<dbReference type="PROSITE" id="PS01332">
    <property type="entry name" value="HTH_RRF2_1"/>
    <property type="match status" value="1"/>
</dbReference>
<dbReference type="PANTHER" id="PTHR33221">
    <property type="entry name" value="WINGED HELIX-TURN-HELIX TRANSCRIPTIONAL REGULATOR, RRF2 FAMILY"/>
    <property type="match status" value="1"/>
</dbReference>
<dbReference type="STRING" id="99656.SAMN05421659_105232"/>
<gene>
    <name evidence="2" type="ORF">SAMN05421659_105232</name>
</gene>
<dbReference type="EMBL" id="FOJI01000005">
    <property type="protein sequence ID" value="SEW16201.1"/>
    <property type="molecule type" value="Genomic_DNA"/>
</dbReference>
<dbReference type="Proteomes" id="UP000199701">
    <property type="component" value="Unassembled WGS sequence"/>
</dbReference>
<dbReference type="GO" id="GO:0005829">
    <property type="term" value="C:cytosol"/>
    <property type="evidence" value="ECO:0007669"/>
    <property type="project" value="TreeGrafter"/>
</dbReference>
<dbReference type="InterPro" id="IPR036390">
    <property type="entry name" value="WH_DNA-bd_sf"/>
</dbReference>
<keyword evidence="1" id="KW-0238">DNA-binding</keyword>
<sequence length="145" mass="16158">MKISTKGQYALRMMLDLAINNTGEYITIKSIAARQSLPEKYMEQIMTSLSKAGYVKSIRGSKGGYQLADKLENYTVGMILRTIEGSLSPVSLLDDIPNSSLQSQNCVTFDVWKELNDAINNVVDNITLEELVQRQLAKAGNDYMI</sequence>
<proteinExistence type="predicted"/>
<accession>A0A1I0PPM8</accession>
<dbReference type="PANTHER" id="PTHR33221:SF5">
    <property type="entry name" value="HTH-TYPE TRANSCRIPTIONAL REGULATOR ISCR"/>
    <property type="match status" value="1"/>
</dbReference>
<name>A0A1I0PPM8_9FIRM</name>
<dbReference type="PROSITE" id="PS51197">
    <property type="entry name" value="HTH_RRF2_2"/>
    <property type="match status" value="1"/>
</dbReference>
<dbReference type="Gene3D" id="1.10.10.10">
    <property type="entry name" value="Winged helix-like DNA-binding domain superfamily/Winged helix DNA-binding domain"/>
    <property type="match status" value="1"/>
</dbReference>
<dbReference type="RefSeq" id="WP_092452859.1">
    <property type="nucleotide sequence ID" value="NZ_FOJI01000005.1"/>
</dbReference>
<evidence type="ECO:0000313" key="2">
    <source>
        <dbReference type="EMBL" id="SEW16201.1"/>
    </source>
</evidence>
<dbReference type="GO" id="GO:0003677">
    <property type="term" value="F:DNA binding"/>
    <property type="evidence" value="ECO:0007669"/>
    <property type="project" value="UniProtKB-KW"/>
</dbReference>
<reference evidence="2 3" key="1">
    <citation type="submission" date="2016-10" db="EMBL/GenBank/DDBJ databases">
        <authorList>
            <person name="de Groot N.N."/>
        </authorList>
    </citation>
    <scope>NUCLEOTIDE SEQUENCE [LARGE SCALE GENOMIC DNA]</scope>
    <source>
        <strain evidence="2 3">DSM 9179</strain>
    </source>
</reference>
<dbReference type="SUPFAM" id="SSF46785">
    <property type="entry name" value="Winged helix' DNA-binding domain"/>
    <property type="match status" value="1"/>
</dbReference>
<dbReference type="InterPro" id="IPR030489">
    <property type="entry name" value="TR_Rrf2-type_CS"/>
</dbReference>
<evidence type="ECO:0000313" key="3">
    <source>
        <dbReference type="Proteomes" id="UP000199701"/>
    </source>
</evidence>
<dbReference type="Pfam" id="PF02082">
    <property type="entry name" value="Rrf2"/>
    <property type="match status" value="1"/>
</dbReference>
<dbReference type="InterPro" id="IPR000944">
    <property type="entry name" value="Tscrpt_reg_Rrf2"/>
</dbReference>
<dbReference type="NCBIfam" id="TIGR00738">
    <property type="entry name" value="rrf2_super"/>
    <property type="match status" value="1"/>
</dbReference>
<dbReference type="AlphaFoldDB" id="A0A1I0PPM8"/>
<protein>
    <submittedName>
        <fullName evidence="2">Rrf2 family protein</fullName>
    </submittedName>
</protein>
<keyword evidence="3" id="KW-1185">Reference proteome</keyword>
<dbReference type="GO" id="GO:0003700">
    <property type="term" value="F:DNA-binding transcription factor activity"/>
    <property type="evidence" value="ECO:0007669"/>
    <property type="project" value="TreeGrafter"/>
</dbReference>
<dbReference type="InterPro" id="IPR036388">
    <property type="entry name" value="WH-like_DNA-bd_sf"/>
</dbReference>
<evidence type="ECO:0000256" key="1">
    <source>
        <dbReference type="ARBA" id="ARBA00023125"/>
    </source>
</evidence>
<organism evidence="2 3">
    <name type="scientific">[Clostridium] fimetarium</name>
    <dbReference type="NCBI Taxonomy" id="99656"/>
    <lineage>
        <taxon>Bacteria</taxon>
        <taxon>Bacillati</taxon>
        <taxon>Bacillota</taxon>
        <taxon>Clostridia</taxon>
        <taxon>Lachnospirales</taxon>
        <taxon>Lachnospiraceae</taxon>
    </lineage>
</organism>